<dbReference type="Gene3D" id="1.20.1250.20">
    <property type="entry name" value="MFS general substrate transporter like domains"/>
    <property type="match status" value="1"/>
</dbReference>
<evidence type="ECO:0000313" key="12">
    <source>
        <dbReference type="Proteomes" id="UP000198873"/>
    </source>
</evidence>
<evidence type="ECO:0000256" key="1">
    <source>
        <dbReference type="ARBA" id="ARBA00004651"/>
    </source>
</evidence>
<sequence length="503" mass="50839">MLSTGGADRPERPDPPPEQRERAREPADPRRWWALAVIGLAQLLVVLDATVVNIALPSAQQDLGMTDAGRQWVVAAYTLPFGGLLLLGGRIADLAGRRRMFLLGLAGFGAASALGGAAPGPGALFAARALQGAFAALLAPAALSLLTTLFTSARDRARAFGVYGALSGGGAAAGLLAGGILTEYLDWRWCLYVNVPLVALALAGCALLRRDPPRPGGGRLDLPGTLLGCGGLLALVAAFAEAEGGWDRPVVAVLLVTGALALLAFTRVEWRAAHPLLPLRVVADRSRGGAFLAVGVPQVGLFGLFLFLTYYFQAVLGYSPVEAGLAFLPLSAAMGVGAAVIARRALARGVPARHLMAGALLVAAAGMVLLTGLEAGTGEVFAVRLLPAQLLIGAGIGCAVMPAMITASAGVDPRDAGVAAALVNSAQQIGGSLGIALLNTVATSVAAAHPAGGGAPAALVHGYTVALWVGVGFLLLAAVLAGVLVPSRRPPAPVEPGRQPAPL</sequence>
<feature type="transmembrane region" description="Helical" evidence="9">
    <location>
        <begin position="385"/>
        <end position="411"/>
    </location>
</feature>
<feature type="transmembrane region" description="Helical" evidence="9">
    <location>
        <begin position="324"/>
        <end position="342"/>
    </location>
</feature>
<feature type="transmembrane region" description="Helical" evidence="9">
    <location>
        <begin position="100"/>
        <end position="118"/>
    </location>
</feature>
<dbReference type="GO" id="GO:0022857">
    <property type="term" value="F:transmembrane transporter activity"/>
    <property type="evidence" value="ECO:0007669"/>
    <property type="project" value="InterPro"/>
</dbReference>
<feature type="transmembrane region" description="Helical" evidence="9">
    <location>
        <begin position="130"/>
        <end position="150"/>
    </location>
</feature>
<evidence type="ECO:0000313" key="11">
    <source>
        <dbReference type="EMBL" id="SFS70600.1"/>
    </source>
</evidence>
<feature type="region of interest" description="Disordered" evidence="8">
    <location>
        <begin position="1"/>
        <end position="26"/>
    </location>
</feature>
<evidence type="ECO:0000256" key="4">
    <source>
        <dbReference type="ARBA" id="ARBA00022692"/>
    </source>
</evidence>
<proteinExistence type="predicted"/>
<evidence type="ECO:0000256" key="5">
    <source>
        <dbReference type="ARBA" id="ARBA00022989"/>
    </source>
</evidence>
<feature type="transmembrane region" description="Helical" evidence="9">
    <location>
        <begin position="289"/>
        <end position="312"/>
    </location>
</feature>
<feature type="transmembrane region" description="Helical" evidence="9">
    <location>
        <begin position="162"/>
        <end position="185"/>
    </location>
</feature>
<feature type="domain" description="Major facilitator superfamily (MFS) profile" evidence="10">
    <location>
        <begin position="34"/>
        <end position="489"/>
    </location>
</feature>
<feature type="transmembrane region" description="Helical" evidence="9">
    <location>
        <begin position="463"/>
        <end position="485"/>
    </location>
</feature>
<feature type="transmembrane region" description="Helical" evidence="9">
    <location>
        <begin position="251"/>
        <end position="268"/>
    </location>
</feature>
<dbReference type="InterPro" id="IPR036259">
    <property type="entry name" value="MFS_trans_sf"/>
</dbReference>
<keyword evidence="3" id="KW-1003">Cell membrane</keyword>
<feature type="transmembrane region" description="Helical" evidence="9">
    <location>
        <begin position="191"/>
        <end position="208"/>
    </location>
</feature>
<dbReference type="PROSITE" id="PS00216">
    <property type="entry name" value="SUGAR_TRANSPORT_1"/>
    <property type="match status" value="1"/>
</dbReference>
<comment type="subcellular location">
    <subcellularLocation>
        <location evidence="1">Cell membrane</location>
        <topology evidence="1">Multi-pass membrane protein</topology>
    </subcellularLocation>
</comment>
<dbReference type="AlphaFoldDB" id="A0A1I6S152"/>
<dbReference type="EMBL" id="FPAB01000003">
    <property type="protein sequence ID" value="SFS70600.1"/>
    <property type="molecule type" value="Genomic_DNA"/>
</dbReference>
<dbReference type="STRING" id="1176198.SAMN05444716_103638"/>
<reference evidence="12" key="1">
    <citation type="submission" date="2016-10" db="EMBL/GenBank/DDBJ databases">
        <authorList>
            <person name="Varghese N."/>
            <person name="Submissions S."/>
        </authorList>
    </citation>
    <scope>NUCLEOTIDE SEQUENCE [LARGE SCALE GENOMIC DNA]</scope>
    <source>
        <strain evidence="12">CGMCC 4.7047</strain>
    </source>
</reference>
<protein>
    <submittedName>
        <fullName evidence="11">Drug resistance transporter, EmrB/QacA subfamily</fullName>
    </submittedName>
</protein>
<evidence type="ECO:0000256" key="2">
    <source>
        <dbReference type="ARBA" id="ARBA00022448"/>
    </source>
</evidence>
<dbReference type="RefSeq" id="WP_019433840.1">
    <property type="nucleotide sequence ID" value="NZ_CP054938.1"/>
</dbReference>
<dbReference type="InterPro" id="IPR005829">
    <property type="entry name" value="Sugar_transporter_CS"/>
</dbReference>
<feature type="transmembrane region" description="Helical" evidence="9">
    <location>
        <begin position="432"/>
        <end position="451"/>
    </location>
</feature>
<keyword evidence="6 9" id="KW-0472">Membrane</keyword>
<dbReference type="InterPro" id="IPR011701">
    <property type="entry name" value="MFS"/>
</dbReference>
<feature type="transmembrane region" description="Helical" evidence="9">
    <location>
        <begin position="354"/>
        <end position="373"/>
    </location>
</feature>
<evidence type="ECO:0000259" key="10">
    <source>
        <dbReference type="PROSITE" id="PS50850"/>
    </source>
</evidence>
<keyword evidence="4 9" id="KW-0812">Transmembrane</keyword>
<evidence type="ECO:0000256" key="9">
    <source>
        <dbReference type="SAM" id="Phobius"/>
    </source>
</evidence>
<evidence type="ECO:0000256" key="7">
    <source>
        <dbReference type="ARBA" id="ARBA00023251"/>
    </source>
</evidence>
<gene>
    <name evidence="11" type="ORF">SAMN05444716_103638</name>
</gene>
<dbReference type="Pfam" id="PF07690">
    <property type="entry name" value="MFS_1"/>
    <property type="match status" value="1"/>
</dbReference>
<dbReference type="Gene3D" id="1.20.1720.10">
    <property type="entry name" value="Multidrug resistance protein D"/>
    <property type="match status" value="1"/>
</dbReference>
<dbReference type="InterPro" id="IPR020846">
    <property type="entry name" value="MFS_dom"/>
</dbReference>
<keyword evidence="12" id="KW-1185">Reference proteome</keyword>
<evidence type="ECO:0000256" key="6">
    <source>
        <dbReference type="ARBA" id="ARBA00023136"/>
    </source>
</evidence>
<keyword evidence="7" id="KW-0046">Antibiotic resistance</keyword>
<name>A0A1I6S152_9ACTN</name>
<dbReference type="SUPFAM" id="SSF103473">
    <property type="entry name" value="MFS general substrate transporter"/>
    <property type="match status" value="1"/>
</dbReference>
<feature type="transmembrane region" description="Helical" evidence="9">
    <location>
        <begin position="32"/>
        <end position="56"/>
    </location>
</feature>
<dbReference type="GO" id="GO:0046677">
    <property type="term" value="P:response to antibiotic"/>
    <property type="evidence" value="ECO:0007669"/>
    <property type="project" value="UniProtKB-KW"/>
</dbReference>
<dbReference type="GO" id="GO:0005886">
    <property type="term" value="C:plasma membrane"/>
    <property type="evidence" value="ECO:0007669"/>
    <property type="project" value="UniProtKB-SubCell"/>
</dbReference>
<dbReference type="CDD" id="cd17321">
    <property type="entry name" value="MFS_MMR_MDR_like"/>
    <property type="match status" value="1"/>
</dbReference>
<organism evidence="11 12">
    <name type="scientific">Streptomyces harbinensis</name>
    <dbReference type="NCBI Taxonomy" id="1176198"/>
    <lineage>
        <taxon>Bacteria</taxon>
        <taxon>Bacillati</taxon>
        <taxon>Actinomycetota</taxon>
        <taxon>Actinomycetes</taxon>
        <taxon>Kitasatosporales</taxon>
        <taxon>Streptomycetaceae</taxon>
        <taxon>Streptomyces</taxon>
    </lineage>
</organism>
<keyword evidence="5 9" id="KW-1133">Transmembrane helix</keyword>
<keyword evidence="2" id="KW-0813">Transport</keyword>
<dbReference type="PROSITE" id="PS50850">
    <property type="entry name" value="MFS"/>
    <property type="match status" value="1"/>
</dbReference>
<accession>A0A1I6S152</accession>
<dbReference type="PANTHER" id="PTHR42718">
    <property type="entry name" value="MAJOR FACILITATOR SUPERFAMILY MULTIDRUG TRANSPORTER MFSC"/>
    <property type="match status" value="1"/>
</dbReference>
<feature type="compositionally biased region" description="Basic and acidic residues" evidence="8">
    <location>
        <begin position="8"/>
        <end position="26"/>
    </location>
</feature>
<evidence type="ECO:0000256" key="8">
    <source>
        <dbReference type="SAM" id="MobiDB-lite"/>
    </source>
</evidence>
<evidence type="ECO:0000256" key="3">
    <source>
        <dbReference type="ARBA" id="ARBA00022475"/>
    </source>
</evidence>
<feature type="transmembrane region" description="Helical" evidence="9">
    <location>
        <begin position="68"/>
        <end position="88"/>
    </location>
</feature>
<dbReference type="Proteomes" id="UP000198873">
    <property type="component" value="Unassembled WGS sequence"/>
</dbReference>
<feature type="transmembrane region" description="Helical" evidence="9">
    <location>
        <begin position="220"/>
        <end position="239"/>
    </location>
</feature>
<dbReference type="PANTHER" id="PTHR42718:SF46">
    <property type="entry name" value="BLR6921 PROTEIN"/>
    <property type="match status" value="1"/>
</dbReference>